<dbReference type="InterPro" id="IPR011024">
    <property type="entry name" value="G_crystallin-like"/>
</dbReference>
<reference evidence="6" key="1">
    <citation type="submission" date="2023-08" db="EMBL/GenBank/DDBJ databases">
        <authorList>
            <person name="Alioto T."/>
            <person name="Alioto T."/>
            <person name="Gomez Garrido J."/>
        </authorList>
    </citation>
    <scope>NUCLEOTIDE SEQUENCE</scope>
</reference>
<comment type="similarity">
    <text evidence="2">Belongs to the beta/gamma-crystallin family.</text>
</comment>
<dbReference type="PANTHER" id="PTHR11818">
    <property type="entry name" value="BETA/GAMMA CRYSTALLIN"/>
    <property type="match status" value="1"/>
</dbReference>
<feature type="domain" description="Beta/gamma crystallin 'Greek key'" evidence="5">
    <location>
        <begin position="129"/>
        <end position="171"/>
    </location>
</feature>
<dbReference type="PANTHER" id="PTHR11818:SF119">
    <property type="entry name" value="GAMMA-CRYSTALLIN D"/>
    <property type="match status" value="1"/>
</dbReference>
<dbReference type="AlphaFoldDB" id="A0AAV1H3Z0"/>
<evidence type="ECO:0000259" key="5">
    <source>
        <dbReference type="PROSITE" id="PS50915"/>
    </source>
</evidence>
<dbReference type="Gene3D" id="2.60.20.10">
    <property type="entry name" value="Crystallins"/>
    <property type="match status" value="2"/>
</dbReference>
<dbReference type="GO" id="GO:0002088">
    <property type="term" value="P:lens development in camera-type eye"/>
    <property type="evidence" value="ECO:0007669"/>
    <property type="project" value="TreeGrafter"/>
</dbReference>
<evidence type="ECO:0000313" key="7">
    <source>
        <dbReference type="Proteomes" id="UP001178508"/>
    </source>
</evidence>
<evidence type="ECO:0000256" key="1">
    <source>
        <dbReference type="ARBA" id="ARBA00003689"/>
    </source>
</evidence>
<dbReference type="InterPro" id="IPR050252">
    <property type="entry name" value="Beta/Gamma-Crystallin"/>
</dbReference>
<keyword evidence="4" id="KW-0677">Repeat</keyword>
<dbReference type="GO" id="GO:0007601">
    <property type="term" value="P:visual perception"/>
    <property type="evidence" value="ECO:0007669"/>
    <property type="project" value="TreeGrafter"/>
</dbReference>
<evidence type="ECO:0000256" key="4">
    <source>
        <dbReference type="ARBA" id="ARBA00022737"/>
    </source>
</evidence>
<evidence type="ECO:0000313" key="6">
    <source>
        <dbReference type="EMBL" id="CAJ1078977.1"/>
    </source>
</evidence>
<comment type="function">
    <text evidence="1">Crystallins are the dominant structural components of the vertebrate eye lens.</text>
</comment>
<dbReference type="Pfam" id="PF00030">
    <property type="entry name" value="Crystall"/>
    <property type="match status" value="2"/>
</dbReference>
<keyword evidence="3" id="KW-0273">Eye lens protein</keyword>
<dbReference type="GO" id="GO:0005212">
    <property type="term" value="F:structural constituent of eye lens"/>
    <property type="evidence" value="ECO:0007669"/>
    <property type="project" value="UniProtKB-KW"/>
</dbReference>
<feature type="domain" description="Beta/gamma crystallin 'Greek key'" evidence="5">
    <location>
        <begin position="88"/>
        <end position="128"/>
    </location>
</feature>
<dbReference type="InterPro" id="IPR001064">
    <property type="entry name" value="Beta/gamma_crystallin"/>
</dbReference>
<dbReference type="PRINTS" id="PR01367">
    <property type="entry name" value="BGCRYSTALLIN"/>
</dbReference>
<feature type="domain" description="Beta/gamma crystallin 'Greek key'" evidence="5">
    <location>
        <begin position="39"/>
        <end position="81"/>
    </location>
</feature>
<dbReference type="PROSITE" id="PS50915">
    <property type="entry name" value="CRYSTALLIN_BETA_GAMMA"/>
    <property type="match status" value="4"/>
</dbReference>
<name>A0AAV1H3Z0_XYRNO</name>
<proteinExistence type="inferred from homology"/>
<gene>
    <name evidence="6" type="ORF">XNOV1_A006994</name>
</gene>
<dbReference type="FunFam" id="2.60.20.10:FF:000001">
    <property type="entry name" value="Crystallin gamma S"/>
    <property type="match status" value="1"/>
</dbReference>
<sequence>MIIFYEDKNFQGHYYECDIDCPDMHPHFSRCNSIKVESGCWVLYEKPNYMGYQYVLTRGEYPEYQCWMGYNDNIRSCQTFTYPRDGPYCIRIYERPNFEGQMREFSWDCDLLKDHFLSSDIHSCKVIEGYWTLYEHTKYRGRQFFMKPGEYQNYSDWGAKSATFGSFRRITDF</sequence>
<protein>
    <submittedName>
        <fullName evidence="6">PREDICTED: gamma-crystallin M2-like</fullName>
    </submittedName>
</protein>
<feature type="domain" description="Beta/gamma crystallin 'Greek key'" evidence="5">
    <location>
        <begin position="1"/>
        <end position="38"/>
    </location>
</feature>
<dbReference type="SMART" id="SM00247">
    <property type="entry name" value="XTALbg"/>
    <property type="match status" value="2"/>
</dbReference>
<evidence type="ECO:0000256" key="2">
    <source>
        <dbReference type="ARBA" id="ARBA00009646"/>
    </source>
</evidence>
<organism evidence="6 7">
    <name type="scientific">Xyrichtys novacula</name>
    <name type="common">Pearly razorfish</name>
    <name type="synonym">Hemipteronotus novacula</name>
    <dbReference type="NCBI Taxonomy" id="13765"/>
    <lineage>
        <taxon>Eukaryota</taxon>
        <taxon>Metazoa</taxon>
        <taxon>Chordata</taxon>
        <taxon>Craniata</taxon>
        <taxon>Vertebrata</taxon>
        <taxon>Euteleostomi</taxon>
        <taxon>Actinopterygii</taxon>
        <taxon>Neopterygii</taxon>
        <taxon>Teleostei</taxon>
        <taxon>Neoteleostei</taxon>
        <taxon>Acanthomorphata</taxon>
        <taxon>Eupercaria</taxon>
        <taxon>Labriformes</taxon>
        <taxon>Labridae</taxon>
        <taxon>Xyrichtys</taxon>
    </lineage>
</organism>
<dbReference type="FunFam" id="2.60.20.10:FF:000003">
    <property type="entry name" value="Crystallin gamma S"/>
    <property type="match status" value="1"/>
</dbReference>
<dbReference type="Proteomes" id="UP001178508">
    <property type="component" value="Chromosome 18"/>
</dbReference>
<accession>A0AAV1H3Z0</accession>
<dbReference type="EMBL" id="OY660881">
    <property type="protein sequence ID" value="CAJ1078977.1"/>
    <property type="molecule type" value="Genomic_DNA"/>
</dbReference>
<evidence type="ECO:0000256" key="3">
    <source>
        <dbReference type="ARBA" id="ARBA00022613"/>
    </source>
</evidence>
<dbReference type="SUPFAM" id="SSF49695">
    <property type="entry name" value="gamma-Crystallin-like"/>
    <property type="match status" value="1"/>
</dbReference>
<keyword evidence="7" id="KW-1185">Reference proteome</keyword>